<dbReference type="Proteomes" id="UP001458880">
    <property type="component" value="Unassembled WGS sequence"/>
</dbReference>
<dbReference type="EMBL" id="JASPKY010001015">
    <property type="protein sequence ID" value="KAK9679477.1"/>
    <property type="molecule type" value="Genomic_DNA"/>
</dbReference>
<protein>
    <submittedName>
        <fullName evidence="5">Helix-turn-helix protein</fullName>
    </submittedName>
</protein>
<proteinExistence type="predicted"/>
<organism evidence="5 6">
    <name type="scientific">Popillia japonica</name>
    <name type="common">Japanese beetle</name>
    <dbReference type="NCBI Taxonomy" id="7064"/>
    <lineage>
        <taxon>Eukaryota</taxon>
        <taxon>Metazoa</taxon>
        <taxon>Ecdysozoa</taxon>
        <taxon>Arthropoda</taxon>
        <taxon>Hexapoda</taxon>
        <taxon>Insecta</taxon>
        <taxon>Pterygota</taxon>
        <taxon>Neoptera</taxon>
        <taxon>Endopterygota</taxon>
        <taxon>Coleoptera</taxon>
        <taxon>Polyphaga</taxon>
        <taxon>Scarabaeiformia</taxon>
        <taxon>Scarabaeidae</taxon>
        <taxon>Rutelinae</taxon>
        <taxon>Popillia</taxon>
    </lineage>
</organism>
<dbReference type="GO" id="GO:0003677">
    <property type="term" value="F:DNA binding"/>
    <property type="evidence" value="ECO:0007669"/>
    <property type="project" value="UniProtKB-KW"/>
</dbReference>
<name>A0AAW1HSB8_POPJA</name>
<dbReference type="InterPro" id="IPR039418">
    <property type="entry name" value="LexA-like"/>
</dbReference>
<dbReference type="CDD" id="cd06529">
    <property type="entry name" value="S24_LexA-like"/>
    <property type="match status" value="1"/>
</dbReference>
<accession>A0AAW1HSB8</accession>
<sequence length="256" mass="28262">MGYEIIKELAKQRKLRLDDVAAHAGISYNSLSKIIRNTIKEPKYSTLSNIAEALGMTIDELNYAINPTVTPPHMLKAPVEITNQEQRIIEKYRLLDDHGRELVDTVLGMEVKRAQSQKAVEDQAATIIGYSDVCQLPRFDKVSAGNGEVVFNNSAESIVAVRATEAAKKADYIVDVHGDSMEPEYQDGDIVLVEKKEEIGRGKTGIFVLNGDAYIKKVGANGLISLNKKYPEIVINETDSLWLFGEVIGKAELVQG</sequence>
<evidence type="ECO:0000256" key="3">
    <source>
        <dbReference type="ARBA" id="ARBA00023163"/>
    </source>
</evidence>
<dbReference type="AlphaFoldDB" id="A0AAW1HSB8"/>
<dbReference type="InterPro" id="IPR036286">
    <property type="entry name" value="LexA/Signal_pep-like_sf"/>
</dbReference>
<dbReference type="PANTHER" id="PTHR40661:SF1">
    <property type="entry name" value="HTH CRO_C1-TYPE DOMAIN-CONTAINING PROTEIN"/>
    <property type="match status" value="1"/>
</dbReference>
<dbReference type="InterPro" id="IPR001387">
    <property type="entry name" value="Cro/C1-type_HTH"/>
</dbReference>
<keyword evidence="2" id="KW-0238">DNA-binding</keyword>
<dbReference type="PROSITE" id="PS50943">
    <property type="entry name" value="HTH_CROC1"/>
    <property type="match status" value="1"/>
</dbReference>
<keyword evidence="3" id="KW-0804">Transcription</keyword>
<dbReference type="SUPFAM" id="SSF47413">
    <property type="entry name" value="lambda repressor-like DNA-binding domains"/>
    <property type="match status" value="1"/>
</dbReference>
<evidence type="ECO:0000313" key="6">
    <source>
        <dbReference type="Proteomes" id="UP001458880"/>
    </source>
</evidence>
<evidence type="ECO:0000256" key="2">
    <source>
        <dbReference type="ARBA" id="ARBA00023125"/>
    </source>
</evidence>
<keyword evidence="1" id="KW-0805">Transcription regulation</keyword>
<dbReference type="SMART" id="SM00530">
    <property type="entry name" value="HTH_XRE"/>
    <property type="match status" value="1"/>
</dbReference>
<comment type="caution">
    <text evidence="5">The sequence shown here is derived from an EMBL/GenBank/DDBJ whole genome shotgun (WGS) entry which is preliminary data.</text>
</comment>
<dbReference type="CDD" id="cd00093">
    <property type="entry name" value="HTH_XRE"/>
    <property type="match status" value="1"/>
</dbReference>
<dbReference type="InterPro" id="IPR010982">
    <property type="entry name" value="Lambda_DNA-bd_dom_sf"/>
</dbReference>
<keyword evidence="6" id="KW-1185">Reference proteome</keyword>
<reference evidence="5 6" key="1">
    <citation type="journal article" date="2024" name="BMC Genomics">
        <title>De novo assembly and annotation of Popillia japonica's genome with initial clues to its potential as an invasive pest.</title>
        <authorList>
            <person name="Cucini C."/>
            <person name="Boschi S."/>
            <person name="Funari R."/>
            <person name="Cardaioli E."/>
            <person name="Iannotti N."/>
            <person name="Marturano G."/>
            <person name="Paoli F."/>
            <person name="Bruttini M."/>
            <person name="Carapelli A."/>
            <person name="Frati F."/>
            <person name="Nardi F."/>
        </authorList>
    </citation>
    <scope>NUCLEOTIDE SEQUENCE [LARGE SCALE GENOMIC DNA]</scope>
    <source>
        <strain evidence="5">DMR45628</strain>
    </source>
</reference>
<dbReference type="SUPFAM" id="SSF51306">
    <property type="entry name" value="LexA/Signal peptidase"/>
    <property type="match status" value="1"/>
</dbReference>
<dbReference type="GO" id="GO:0006357">
    <property type="term" value="P:regulation of transcription by RNA polymerase II"/>
    <property type="evidence" value="ECO:0007669"/>
    <property type="project" value="UniProtKB-ARBA"/>
</dbReference>
<evidence type="ECO:0000256" key="1">
    <source>
        <dbReference type="ARBA" id="ARBA00023015"/>
    </source>
</evidence>
<dbReference type="PANTHER" id="PTHR40661">
    <property type="match status" value="1"/>
</dbReference>
<evidence type="ECO:0000259" key="4">
    <source>
        <dbReference type="PROSITE" id="PS50943"/>
    </source>
</evidence>
<feature type="domain" description="HTH cro/C1-type" evidence="4">
    <location>
        <begin position="6"/>
        <end position="61"/>
    </location>
</feature>
<dbReference type="Gene3D" id="2.10.109.10">
    <property type="entry name" value="Umud Fragment, subunit A"/>
    <property type="match status" value="1"/>
</dbReference>
<gene>
    <name evidence="5" type="ORF">QE152_g39970</name>
</gene>
<dbReference type="InterPro" id="IPR015927">
    <property type="entry name" value="Peptidase_S24_S26A/B/C"/>
</dbReference>
<dbReference type="Pfam" id="PF00717">
    <property type="entry name" value="Peptidase_S24"/>
    <property type="match status" value="1"/>
</dbReference>
<dbReference type="Gene3D" id="1.10.260.40">
    <property type="entry name" value="lambda repressor-like DNA-binding domains"/>
    <property type="match status" value="1"/>
</dbReference>
<dbReference type="Pfam" id="PF13443">
    <property type="entry name" value="HTH_26"/>
    <property type="match status" value="1"/>
</dbReference>
<evidence type="ECO:0000313" key="5">
    <source>
        <dbReference type="EMBL" id="KAK9679477.1"/>
    </source>
</evidence>